<dbReference type="Pfam" id="PF17778">
    <property type="entry name" value="WHD_BLACT"/>
    <property type="match status" value="1"/>
</dbReference>
<dbReference type="AlphaFoldDB" id="A0A8H3I8V3"/>
<dbReference type="InterPro" id="IPR050662">
    <property type="entry name" value="Sec-metab_biosynth-thioest"/>
</dbReference>
<evidence type="ECO:0000313" key="2">
    <source>
        <dbReference type="EMBL" id="CAF9907595.1"/>
    </source>
</evidence>
<dbReference type="InterPro" id="IPR041516">
    <property type="entry name" value="LACTB2_WH"/>
</dbReference>
<organism evidence="2 3">
    <name type="scientific">Imshaugia aleurites</name>
    <dbReference type="NCBI Taxonomy" id="172621"/>
    <lineage>
        <taxon>Eukaryota</taxon>
        <taxon>Fungi</taxon>
        <taxon>Dikarya</taxon>
        <taxon>Ascomycota</taxon>
        <taxon>Pezizomycotina</taxon>
        <taxon>Lecanoromycetes</taxon>
        <taxon>OSLEUM clade</taxon>
        <taxon>Lecanoromycetidae</taxon>
        <taxon>Lecanorales</taxon>
        <taxon>Lecanorineae</taxon>
        <taxon>Parmeliaceae</taxon>
        <taxon>Imshaugia</taxon>
    </lineage>
</organism>
<dbReference type="FunFam" id="1.10.10.10:FF:000328">
    <property type="entry name" value="Lactamase beta 2"/>
    <property type="match status" value="1"/>
</dbReference>
<dbReference type="InterPro" id="IPR036388">
    <property type="entry name" value="WH-like_DNA-bd_sf"/>
</dbReference>
<dbReference type="EMBL" id="CAJPDT010000003">
    <property type="protein sequence ID" value="CAF9907595.1"/>
    <property type="molecule type" value="Genomic_DNA"/>
</dbReference>
<protein>
    <recommendedName>
        <fullName evidence="1">LACTB2 winged helix domain-containing protein</fullName>
    </recommendedName>
</protein>
<dbReference type="Gene3D" id="1.10.10.10">
    <property type="entry name" value="Winged helix-like DNA-binding domain superfamily/Winged helix DNA-binding domain"/>
    <property type="match status" value="1"/>
</dbReference>
<dbReference type="GO" id="GO:0044550">
    <property type="term" value="P:secondary metabolite biosynthetic process"/>
    <property type="evidence" value="ECO:0007669"/>
    <property type="project" value="TreeGrafter"/>
</dbReference>
<comment type="caution">
    <text evidence="2">The sequence shown here is derived from an EMBL/GenBank/DDBJ whole genome shotgun (WGS) entry which is preliminary data.</text>
</comment>
<dbReference type="SUPFAM" id="SSF56281">
    <property type="entry name" value="Metallo-hydrolase/oxidoreductase"/>
    <property type="match status" value="1"/>
</dbReference>
<dbReference type="Gene3D" id="3.60.15.10">
    <property type="entry name" value="Ribonuclease Z/Hydroxyacylglutathione hydrolase-like"/>
    <property type="match status" value="1"/>
</dbReference>
<gene>
    <name evidence="2" type="ORF">IMSHALPRED_005581</name>
</gene>
<dbReference type="PANTHER" id="PTHR23131:SF0">
    <property type="entry name" value="ENDORIBONUCLEASE LACTB2"/>
    <property type="match status" value="1"/>
</dbReference>
<proteinExistence type="predicted"/>
<dbReference type="PANTHER" id="PTHR23131">
    <property type="entry name" value="ENDORIBONUCLEASE LACTB2"/>
    <property type="match status" value="1"/>
</dbReference>
<dbReference type="Proteomes" id="UP000664534">
    <property type="component" value="Unassembled WGS sequence"/>
</dbReference>
<evidence type="ECO:0000313" key="3">
    <source>
        <dbReference type="Proteomes" id="UP000664534"/>
    </source>
</evidence>
<feature type="domain" description="LACTB2 winged helix" evidence="1">
    <location>
        <begin position="87"/>
        <end position="132"/>
    </location>
</feature>
<keyword evidence="3" id="KW-1185">Reference proteome</keyword>
<evidence type="ECO:0000259" key="1">
    <source>
        <dbReference type="Pfam" id="PF17778"/>
    </source>
</evidence>
<dbReference type="OrthoDB" id="17458at2759"/>
<name>A0A8H3I8V3_9LECA</name>
<dbReference type="InterPro" id="IPR036866">
    <property type="entry name" value="RibonucZ/Hydroxyglut_hydro"/>
</dbReference>
<sequence>MAFVLEEENAMFTGDNVLGHGTAVFEDLAVYLDSLTRMRDQFHGRAYPGHGTVIEDGRARIEEYIAHRKQREEEILQALRNHGKEASSMELVKVVYKDVPEDLHVPAANGVVQVLRKLEAEGKVGRDQRERWHIADKATL</sequence>
<accession>A0A8H3I8V3</accession>
<reference evidence="2" key="1">
    <citation type="submission" date="2021-03" db="EMBL/GenBank/DDBJ databases">
        <authorList>
            <person name="Tagirdzhanova G."/>
        </authorList>
    </citation>
    <scope>NUCLEOTIDE SEQUENCE</scope>
</reference>